<dbReference type="AlphaFoldDB" id="E1V6T9"/>
<dbReference type="SMART" id="SM00046">
    <property type="entry name" value="DAGKc"/>
    <property type="match status" value="1"/>
</dbReference>
<evidence type="ECO:0000313" key="14">
    <source>
        <dbReference type="EMBL" id="WPU45903.1"/>
    </source>
</evidence>
<dbReference type="GO" id="GO:0005737">
    <property type="term" value="C:cytoplasm"/>
    <property type="evidence" value="ECO:0007669"/>
    <property type="project" value="UniProtKB-SubCell"/>
</dbReference>
<evidence type="ECO:0000256" key="7">
    <source>
        <dbReference type="ARBA" id="ARBA00022842"/>
    </source>
</evidence>
<dbReference type="Proteomes" id="UP000008707">
    <property type="component" value="Chromosome"/>
</dbReference>
<keyword evidence="5 11" id="KW-0418">Kinase</keyword>
<evidence type="ECO:0000256" key="10">
    <source>
        <dbReference type="ARBA" id="ARBA00023264"/>
    </source>
</evidence>
<dbReference type="InterPro" id="IPR050187">
    <property type="entry name" value="Lipid_Phosphate_FormReg"/>
</dbReference>
<comment type="similarity">
    <text evidence="11">Belongs to the diacylglycerol/lipid kinase family. YegS lipid kinase subfamily.</text>
</comment>
<dbReference type="EMBL" id="FN869568">
    <property type="protein sequence ID" value="CBV43318.1"/>
    <property type="molecule type" value="Genomic_DNA"/>
</dbReference>
<dbReference type="NCBIfam" id="TIGR00147">
    <property type="entry name" value="YegS/Rv2252/BmrU family lipid kinase"/>
    <property type="match status" value="1"/>
</dbReference>
<keyword evidence="6 11" id="KW-0067">ATP-binding</keyword>
<accession>E1V6T9</accession>
<dbReference type="GO" id="GO:0005524">
    <property type="term" value="F:ATP binding"/>
    <property type="evidence" value="ECO:0007669"/>
    <property type="project" value="UniProtKB-UniRule"/>
</dbReference>
<feature type="active site" description="Proton acceptor" evidence="11">
    <location>
        <position position="269"/>
    </location>
</feature>
<keyword evidence="7 11" id="KW-0460">Magnesium</keyword>
<dbReference type="Proteomes" id="UP001322512">
    <property type="component" value="Chromosome"/>
</dbReference>
<keyword evidence="9 11" id="KW-0594">Phospholipid biosynthesis</keyword>
<protein>
    <recommendedName>
        <fullName evidence="11">Probable lipid kinase YegS-like</fullName>
        <ecNumber evidence="11">2.7.1.-</ecNumber>
    </recommendedName>
</protein>
<reference evidence="15" key="3">
    <citation type="journal article" date="2011" name="Environ. Microbiol.">
        <title>A blueprint of ectoine metabolism from the genome of the industrial producer Halomonas elongata DSM 2581(T).</title>
        <authorList>
            <person name="Schwibbert K."/>
            <person name="Marin-Sanguino A."/>
            <person name="Bagyan I."/>
            <person name="Heidrich G."/>
            <person name="Lentzen G."/>
            <person name="Seitz H."/>
            <person name="Rampp M."/>
            <person name="Schuster S.C."/>
            <person name="Klenk H.P."/>
            <person name="Pfeiffer F."/>
            <person name="Oesterhelt D."/>
            <person name="Kunte H.J."/>
        </authorList>
    </citation>
    <scope>NUCLEOTIDE SEQUENCE [LARGE SCALE GENOMIC DNA]</scope>
    <source>
        <strain evidence="15">ATCC 33173 / DSM 2581 / NBRC 15536 / NCIMB 2198 / 1H9</strain>
    </source>
</reference>
<evidence type="ECO:0000259" key="12">
    <source>
        <dbReference type="PROSITE" id="PS50146"/>
    </source>
</evidence>
<reference evidence="13" key="2">
    <citation type="submission" date="2010-05" db="EMBL/GenBank/DDBJ databases">
        <title>Revision and reannotation of the Halomonas elongata DSM 2581(T) genome.</title>
        <authorList>
            <person name="Pfeiffer F."/>
            <person name="Bagyan I."/>
            <person name="Alfaro-Espinoza G."/>
            <person name="Zamora-Lagos M.A."/>
            <person name="Habermann B."/>
            <person name="Oesterhelt D."/>
            <person name="Kunte H.J."/>
        </authorList>
    </citation>
    <scope>NUCLEOTIDE SEQUENCE</scope>
    <source>
        <strain evidence="13">Type strain: DSM 2581</strain>
    </source>
</reference>
<feature type="binding site" evidence="11">
    <location>
        <position position="35"/>
    </location>
    <ligand>
        <name>ATP</name>
        <dbReference type="ChEBI" id="CHEBI:30616"/>
    </ligand>
</feature>
<dbReference type="KEGG" id="hel:HELO_3434"/>
<dbReference type="PANTHER" id="PTHR12358">
    <property type="entry name" value="SPHINGOSINE KINASE"/>
    <property type="match status" value="1"/>
</dbReference>
<evidence type="ECO:0000313" key="15">
    <source>
        <dbReference type="Proteomes" id="UP000008707"/>
    </source>
</evidence>
<evidence type="ECO:0000313" key="16">
    <source>
        <dbReference type="Proteomes" id="UP001322512"/>
    </source>
</evidence>
<dbReference type="SUPFAM" id="SSF111331">
    <property type="entry name" value="NAD kinase/diacylglycerol kinase-like"/>
    <property type="match status" value="1"/>
</dbReference>
<dbReference type="eggNOG" id="COG1597">
    <property type="taxonomic scope" value="Bacteria"/>
</dbReference>
<feature type="binding site" evidence="11">
    <location>
        <position position="212"/>
    </location>
    <ligand>
        <name>Mg(2+)</name>
        <dbReference type="ChEBI" id="CHEBI:18420"/>
    </ligand>
</feature>
<feature type="binding site" evidence="11">
    <location>
        <position position="209"/>
    </location>
    <ligand>
        <name>Mg(2+)</name>
        <dbReference type="ChEBI" id="CHEBI:18420"/>
    </ligand>
</feature>
<reference evidence="13" key="1">
    <citation type="journal article" date="2010" name="Environ. Microbiol.">
        <title>A blueprint of ectoine metabolism from the genome of the industrial producer Halomonas elongata DSM 2581(T).</title>
        <authorList>
            <person name="Schwibbert K."/>
            <person name="Marin-Sanguino A."/>
            <person name="Bagyan I."/>
            <person name="Heidrich G."/>
            <person name="Lentzen G."/>
            <person name="Seitz H."/>
            <person name="Rampp M."/>
            <person name="Schuster S.C."/>
            <person name="Klenk H.P."/>
            <person name="Pfeiffer F."/>
            <person name="Oesterhelt D."/>
            <person name="Kunte H.J."/>
        </authorList>
    </citation>
    <scope>NUCLEOTIDE SEQUENCE</scope>
    <source>
        <strain evidence="13">Type strain: DSM 2581</strain>
    </source>
</reference>
<dbReference type="EC" id="2.7.1.-" evidence="11"/>
<dbReference type="NCBIfam" id="NF009602">
    <property type="entry name" value="PRK13054.1"/>
    <property type="match status" value="1"/>
</dbReference>
<evidence type="ECO:0000256" key="2">
    <source>
        <dbReference type="ARBA" id="ARBA00022679"/>
    </source>
</evidence>
<dbReference type="STRING" id="768066.HELO_3434"/>
<dbReference type="PANTHER" id="PTHR12358:SF106">
    <property type="entry name" value="LIPID KINASE YEGS"/>
    <property type="match status" value="1"/>
</dbReference>
<dbReference type="OrthoDB" id="142078at2"/>
<sequence length="312" mass="33407">MIRLILNGQVAQLPQVREAVFAHRNAGAELEVLVTWEQGDAALLAEQAGYAGRSRVIAGGGDGTVNEVVNGLMRLSPERRPALGILPLGSANDLATSLGLPLMPGAALEAALHLSSRPVDVARLDDRYFLNMTTGGFGAEVTSSTPKSLKRLLGGGAYSLIGALKAWQHHPYAGRLSWAEGQSDASLFVLAMGNGTQAGGGQRLTPEARLDDGLLDILLVRDFNSLREMLAMRRELLERPRKGEFVETFRTPWLSFEGADDLPLTLDGEPMSRTGFHAEINSGALELVVPEDCPLFSHRSNGAGESWSRAAS</sequence>
<dbReference type="HAMAP" id="MF_01377">
    <property type="entry name" value="YegS"/>
    <property type="match status" value="1"/>
</dbReference>
<keyword evidence="4 11" id="KW-0547">Nucleotide-binding</keyword>
<keyword evidence="3 11" id="KW-0479">Metal-binding</keyword>
<comment type="cofactor">
    <cofactor evidence="11">
        <name>Mg(2+)</name>
        <dbReference type="ChEBI" id="CHEBI:18420"/>
    </cofactor>
    <cofactor evidence="11">
        <name>Ca(2+)</name>
        <dbReference type="ChEBI" id="CHEBI:29108"/>
    </cofactor>
    <text evidence="11">Binds 1 Mg(2+) ion per subunit. Ca(2+) may be able to substitute.</text>
</comment>
<dbReference type="InterPro" id="IPR022433">
    <property type="entry name" value="Lip_kinase_YegS"/>
</dbReference>
<dbReference type="Gene3D" id="3.40.50.10330">
    <property type="entry name" value="Probable inorganic polyphosphate/atp-NAD kinase, domain 1"/>
    <property type="match status" value="1"/>
</dbReference>
<keyword evidence="1 11" id="KW-0444">Lipid biosynthesis</keyword>
<dbReference type="InterPro" id="IPR016064">
    <property type="entry name" value="NAD/diacylglycerol_kinase_sf"/>
</dbReference>
<evidence type="ECO:0000256" key="4">
    <source>
        <dbReference type="ARBA" id="ARBA00022741"/>
    </source>
</evidence>
<evidence type="ECO:0000313" key="13">
    <source>
        <dbReference type="EMBL" id="CBV43318.1"/>
    </source>
</evidence>
<dbReference type="InterPro" id="IPR001206">
    <property type="entry name" value="Diacylglycerol_kinase_cat_dom"/>
</dbReference>
<evidence type="ECO:0000256" key="1">
    <source>
        <dbReference type="ARBA" id="ARBA00022516"/>
    </source>
</evidence>
<comment type="function">
    <text evidence="11">Probably phosphorylates lipids; the in vivo substrate is unknown.</text>
</comment>
<dbReference type="HOGENOM" id="CLU_045532_1_1_6"/>
<comment type="subcellular location">
    <subcellularLocation>
        <location evidence="11">Cytoplasm</location>
    </subcellularLocation>
</comment>
<evidence type="ECO:0000256" key="6">
    <source>
        <dbReference type="ARBA" id="ARBA00022840"/>
    </source>
</evidence>
<dbReference type="RefSeq" id="WP_013333190.1">
    <property type="nucleotide sequence ID" value="NC_014532.2"/>
</dbReference>
<feature type="binding site" evidence="11">
    <location>
        <begin position="61"/>
        <end position="67"/>
    </location>
    <ligand>
        <name>ATP</name>
        <dbReference type="ChEBI" id="CHEBI:30616"/>
    </ligand>
</feature>
<evidence type="ECO:0000256" key="8">
    <source>
        <dbReference type="ARBA" id="ARBA00023098"/>
    </source>
</evidence>
<dbReference type="Pfam" id="PF00781">
    <property type="entry name" value="DAGK_cat"/>
    <property type="match status" value="1"/>
</dbReference>
<dbReference type="GO" id="GO:0005886">
    <property type="term" value="C:plasma membrane"/>
    <property type="evidence" value="ECO:0007669"/>
    <property type="project" value="TreeGrafter"/>
</dbReference>
<gene>
    <name evidence="13" type="primary">yegS</name>
    <name evidence="13" type="ordered locus">HELO_3434</name>
    <name evidence="14" type="ORF">SR933_11580</name>
</gene>
<feature type="binding site" evidence="11">
    <location>
        <position position="90"/>
    </location>
    <ligand>
        <name>ATP</name>
        <dbReference type="ChEBI" id="CHEBI:30616"/>
    </ligand>
</feature>
<dbReference type="InterPro" id="IPR017438">
    <property type="entry name" value="ATP-NAD_kinase_N"/>
</dbReference>
<dbReference type="PROSITE" id="PS50146">
    <property type="entry name" value="DAGK"/>
    <property type="match status" value="1"/>
</dbReference>
<dbReference type="GO" id="GO:0000287">
    <property type="term" value="F:magnesium ion binding"/>
    <property type="evidence" value="ECO:0007669"/>
    <property type="project" value="UniProtKB-UniRule"/>
</dbReference>
<evidence type="ECO:0000256" key="5">
    <source>
        <dbReference type="ARBA" id="ARBA00022777"/>
    </source>
</evidence>
<dbReference type="InterPro" id="IPR005218">
    <property type="entry name" value="Diacylglycerol/lipid_kinase"/>
</dbReference>
<dbReference type="EMBL" id="CP139472">
    <property type="protein sequence ID" value="WPU45903.1"/>
    <property type="molecule type" value="Genomic_DNA"/>
</dbReference>
<proteinExistence type="inferred from homology"/>
<evidence type="ECO:0000256" key="9">
    <source>
        <dbReference type="ARBA" id="ARBA00023209"/>
    </source>
</evidence>
<dbReference type="GeneID" id="91010817"/>
<dbReference type="GO" id="GO:0001727">
    <property type="term" value="F:lipid kinase activity"/>
    <property type="evidence" value="ECO:0007669"/>
    <property type="project" value="UniProtKB-UniRule"/>
</dbReference>
<keyword evidence="16" id="KW-1185">Reference proteome</keyword>
<reference evidence="14 16" key="4">
    <citation type="submission" date="2023-11" db="EMBL/GenBank/DDBJ databases">
        <title>MicrobeMod: A computational toolkit for identifying prokaryotic methylation and restriction-modification with nanopore sequencing.</title>
        <authorList>
            <person name="Crits-Christoph A."/>
            <person name="Kang S.C."/>
            <person name="Lee H."/>
            <person name="Ostrov N."/>
        </authorList>
    </citation>
    <scope>NUCLEOTIDE SEQUENCE [LARGE SCALE GENOMIC DNA]</scope>
    <source>
        <strain evidence="14 16">ATCC 33173</strain>
    </source>
</reference>
<evidence type="ECO:0000256" key="3">
    <source>
        <dbReference type="ARBA" id="ARBA00022723"/>
    </source>
</evidence>
<keyword evidence="11" id="KW-0963">Cytoplasm</keyword>
<organism evidence="13 15">
    <name type="scientific">Halomonas elongata (strain ATCC 33173 / DSM 2581 / NBRC 15536 / NCIMB 2198 / 1H9)</name>
    <dbReference type="NCBI Taxonomy" id="768066"/>
    <lineage>
        <taxon>Bacteria</taxon>
        <taxon>Pseudomonadati</taxon>
        <taxon>Pseudomonadota</taxon>
        <taxon>Gammaproteobacteria</taxon>
        <taxon>Oceanospirillales</taxon>
        <taxon>Halomonadaceae</taxon>
        <taxon>Halomonas</taxon>
    </lineage>
</organism>
<name>E1V6T9_HALED</name>
<feature type="domain" description="DAGKc" evidence="12">
    <location>
        <begin position="1"/>
        <end position="128"/>
    </location>
</feature>
<dbReference type="InterPro" id="IPR045540">
    <property type="entry name" value="YegS/DAGK_C"/>
</dbReference>
<dbReference type="Pfam" id="PF19279">
    <property type="entry name" value="YegS_C"/>
    <property type="match status" value="1"/>
</dbReference>
<keyword evidence="8 11" id="KW-0443">Lipid metabolism</keyword>
<keyword evidence="10 11" id="KW-1208">Phospholipid metabolism</keyword>
<dbReference type="GO" id="GO:0008654">
    <property type="term" value="P:phospholipid biosynthetic process"/>
    <property type="evidence" value="ECO:0007669"/>
    <property type="project" value="UniProtKB-UniRule"/>
</dbReference>
<evidence type="ECO:0000256" key="11">
    <source>
        <dbReference type="HAMAP-Rule" id="MF_01377"/>
    </source>
</evidence>
<keyword evidence="2 11" id="KW-0808">Transferase</keyword>
<dbReference type="Gene3D" id="2.60.200.40">
    <property type="match status" value="1"/>
</dbReference>
<feature type="binding site" evidence="11">
    <location>
        <position position="214"/>
    </location>
    <ligand>
        <name>Mg(2+)</name>
        <dbReference type="ChEBI" id="CHEBI:18420"/>
    </ligand>
</feature>